<accession>A0A076FH18</accession>
<evidence type="ECO:0000313" key="2">
    <source>
        <dbReference type="EMBL" id="AII17032.1"/>
    </source>
</evidence>
<gene>
    <name evidence="2" type="ORF">AaV_326</name>
</gene>
<protein>
    <submittedName>
        <fullName evidence="2">Uncharacterized protein</fullName>
    </submittedName>
</protein>
<feature type="compositionally biased region" description="Polar residues" evidence="1">
    <location>
        <begin position="27"/>
        <end position="42"/>
    </location>
</feature>
<keyword evidence="3" id="KW-1185">Reference proteome</keyword>
<dbReference type="RefSeq" id="YP_009052400.1">
    <property type="nucleotide sequence ID" value="NC_024697.1"/>
</dbReference>
<organism evidence="2 3">
    <name type="scientific">Aureococcus anophagefferens virus</name>
    <dbReference type="NCBI Taxonomy" id="1474867"/>
    <lineage>
        <taxon>Viruses</taxon>
        <taxon>Varidnaviria</taxon>
        <taxon>Bamfordvirae</taxon>
        <taxon>Nucleocytoviricota</taxon>
        <taxon>Megaviricetes</taxon>
        <taxon>Imitervirales</taxon>
        <taxon>Schizomimiviridae</taxon>
        <taxon>Kratosvirus</taxon>
        <taxon>Kratosvirus quantuckense</taxon>
    </lineage>
</organism>
<reference evidence="2 3" key="1">
    <citation type="journal article" date="2014" name="Virology">
        <title>Genome of brown tide virus (AaV), the little giant of the Megaviridae, elucidates NCLDV genome expansion and host-virus coevolution.</title>
        <authorList>
            <person name="Moniruzzaman M."/>
            <person name="LeCleir G.R."/>
            <person name="Brown C.M."/>
            <person name="Gobler C.J."/>
            <person name="Bidle K.D."/>
            <person name="Wilson W.H."/>
            <person name="Wilhelm S.W."/>
        </authorList>
    </citation>
    <scope>NUCLEOTIDE SEQUENCE [LARGE SCALE GENOMIC DNA]</scope>
    <source>
        <strain evidence="2">BtV-01</strain>
    </source>
</reference>
<sequence>MTFGKNSTESISEFMDRKETEKKMITPQKQSTRNKQRLSNAQKRPIKNISKSDDEDSDDEKLNYPNYDYDSPKNFH</sequence>
<dbReference type="Proteomes" id="UP000028667">
    <property type="component" value="Segment"/>
</dbReference>
<evidence type="ECO:0000313" key="3">
    <source>
        <dbReference type="Proteomes" id="UP000028667"/>
    </source>
</evidence>
<feature type="region of interest" description="Disordered" evidence="1">
    <location>
        <begin position="1"/>
        <end position="76"/>
    </location>
</feature>
<dbReference type="EMBL" id="KJ645900">
    <property type="protein sequence ID" value="AII17032.1"/>
    <property type="molecule type" value="Genomic_DNA"/>
</dbReference>
<proteinExistence type="predicted"/>
<name>A0A076FH18_9VIRU</name>
<dbReference type="GeneID" id="20041422"/>
<evidence type="ECO:0000256" key="1">
    <source>
        <dbReference type="SAM" id="MobiDB-lite"/>
    </source>
</evidence>
<dbReference type="KEGG" id="vg:20041422"/>
<feature type="compositionally biased region" description="Basic and acidic residues" evidence="1">
    <location>
        <begin position="14"/>
        <end position="24"/>
    </location>
</feature>
<feature type="compositionally biased region" description="Polar residues" evidence="1">
    <location>
        <begin position="1"/>
        <end position="11"/>
    </location>
</feature>